<evidence type="ECO:0000256" key="6">
    <source>
        <dbReference type="ARBA" id="ARBA00022989"/>
    </source>
</evidence>
<feature type="transmembrane region" description="Helical" evidence="9">
    <location>
        <begin position="41"/>
        <end position="59"/>
    </location>
</feature>
<accession>A0A4D6XXW3</accession>
<comment type="subcellular location">
    <subcellularLocation>
        <location evidence="1">Membrane</location>
    </subcellularLocation>
</comment>
<reference evidence="10 11" key="1">
    <citation type="submission" date="2018-12" db="EMBL/GenBank/DDBJ databases">
        <authorList>
            <person name="Chong R.A."/>
        </authorList>
    </citation>
    <scope>NUCLEOTIDE SEQUENCE [LARGE SCALE GENOMIC DNA]</scope>
    <source>
        <strain evidence="10 11">Hta</strain>
    </source>
</reference>
<dbReference type="Gene3D" id="1.20.5.1030">
    <property type="entry name" value="Preprotein translocase secy subunit"/>
    <property type="match status" value="1"/>
</dbReference>
<evidence type="ECO:0000313" key="10">
    <source>
        <dbReference type="EMBL" id="QCI21373.1"/>
    </source>
</evidence>
<reference evidence="10 11" key="2">
    <citation type="submission" date="2019-05" db="EMBL/GenBank/DDBJ databases">
        <title>Genome evolution of the obligate endosymbiont Buchnera aphidicola.</title>
        <authorList>
            <person name="Moran N.A."/>
        </authorList>
    </citation>
    <scope>NUCLEOTIDE SEQUENCE [LARGE SCALE GENOMIC DNA]</scope>
    <source>
        <strain evidence="10 11">Hta</strain>
    </source>
</reference>
<evidence type="ECO:0000256" key="9">
    <source>
        <dbReference type="SAM" id="Phobius"/>
    </source>
</evidence>
<evidence type="ECO:0000256" key="5">
    <source>
        <dbReference type="ARBA" id="ARBA00022927"/>
    </source>
</evidence>
<dbReference type="InterPro" id="IPR001901">
    <property type="entry name" value="Translocase_SecE/Sec61-g"/>
</dbReference>
<dbReference type="GO" id="GO:0005886">
    <property type="term" value="C:plasma membrane"/>
    <property type="evidence" value="ECO:0007669"/>
    <property type="project" value="TreeGrafter"/>
</dbReference>
<dbReference type="PRINTS" id="PR01650">
    <property type="entry name" value="SECETRNLCASE"/>
</dbReference>
<name>A0A4D6XXW3_9GAMM</name>
<gene>
    <name evidence="10" type="primary">secE</name>
    <name evidence="10" type="ORF">D9V69_00200</name>
</gene>
<proteinExistence type="predicted"/>
<dbReference type="PANTHER" id="PTHR33910">
    <property type="entry name" value="PROTEIN TRANSLOCASE SUBUNIT SECE"/>
    <property type="match status" value="1"/>
</dbReference>
<keyword evidence="3" id="KW-1003">Cell membrane</keyword>
<dbReference type="OrthoDB" id="9806365at2"/>
<dbReference type="GO" id="GO:0006886">
    <property type="term" value="P:intracellular protein transport"/>
    <property type="evidence" value="ECO:0007669"/>
    <property type="project" value="InterPro"/>
</dbReference>
<keyword evidence="6 9" id="KW-1133">Transmembrane helix</keyword>
<dbReference type="InterPro" id="IPR038379">
    <property type="entry name" value="SecE_sf"/>
</dbReference>
<dbReference type="GO" id="GO:0006605">
    <property type="term" value="P:protein targeting"/>
    <property type="evidence" value="ECO:0007669"/>
    <property type="project" value="InterPro"/>
</dbReference>
<keyword evidence="2" id="KW-0813">Transport</keyword>
<organism evidence="10 11">
    <name type="scientific">Buchnera aphidicola</name>
    <name type="common">Hyadaphis tataricae</name>
    <dbReference type="NCBI Taxonomy" id="1241859"/>
    <lineage>
        <taxon>Bacteria</taxon>
        <taxon>Pseudomonadati</taxon>
        <taxon>Pseudomonadota</taxon>
        <taxon>Gammaproteobacteria</taxon>
        <taxon>Enterobacterales</taxon>
        <taxon>Erwiniaceae</taxon>
        <taxon>Buchnera</taxon>
    </lineage>
</organism>
<evidence type="ECO:0000256" key="8">
    <source>
        <dbReference type="ARBA" id="ARBA00023136"/>
    </source>
</evidence>
<dbReference type="GO" id="GO:0008320">
    <property type="term" value="F:protein transmembrane transporter activity"/>
    <property type="evidence" value="ECO:0007669"/>
    <property type="project" value="InterPro"/>
</dbReference>
<evidence type="ECO:0000256" key="4">
    <source>
        <dbReference type="ARBA" id="ARBA00022692"/>
    </source>
</evidence>
<dbReference type="EMBL" id="CP034873">
    <property type="protein sequence ID" value="QCI21373.1"/>
    <property type="molecule type" value="Genomic_DNA"/>
</dbReference>
<evidence type="ECO:0000256" key="3">
    <source>
        <dbReference type="ARBA" id="ARBA00022475"/>
    </source>
</evidence>
<dbReference type="PANTHER" id="PTHR33910:SF1">
    <property type="entry name" value="PROTEIN TRANSLOCASE SUBUNIT SECE"/>
    <property type="match status" value="1"/>
</dbReference>
<evidence type="ECO:0000256" key="7">
    <source>
        <dbReference type="ARBA" id="ARBA00023010"/>
    </source>
</evidence>
<sequence>MIKKTHRKMCAILEKIKWLSILILLFMSFLINYYFYTTKFFIRLCIFIFFSICAIKIFLCTKQGKYIFSHIKSLQQEIEKIAFPKYKDTLYTTLIVIVITIIMSLILWALDNIILRLITMIIGLRF</sequence>
<dbReference type="GO" id="GO:0009306">
    <property type="term" value="P:protein secretion"/>
    <property type="evidence" value="ECO:0007669"/>
    <property type="project" value="InterPro"/>
</dbReference>
<feature type="transmembrane region" description="Helical" evidence="9">
    <location>
        <begin position="90"/>
        <end position="110"/>
    </location>
</feature>
<dbReference type="RefSeq" id="WP_158356345.1">
    <property type="nucleotide sequence ID" value="NZ_CP034873.1"/>
</dbReference>
<keyword evidence="7" id="KW-0811">Translocation</keyword>
<keyword evidence="5" id="KW-0653">Protein transport</keyword>
<dbReference type="GO" id="GO:0043952">
    <property type="term" value="P:protein transport by the Sec complex"/>
    <property type="evidence" value="ECO:0007669"/>
    <property type="project" value="TreeGrafter"/>
</dbReference>
<protein>
    <submittedName>
        <fullName evidence="10">Preprotein translocase subunit SecE</fullName>
    </submittedName>
</protein>
<evidence type="ECO:0000313" key="11">
    <source>
        <dbReference type="Proteomes" id="UP000298773"/>
    </source>
</evidence>
<keyword evidence="8 9" id="KW-0472">Membrane</keyword>
<dbReference type="NCBIfam" id="TIGR00964">
    <property type="entry name" value="secE_bact"/>
    <property type="match status" value="1"/>
</dbReference>
<evidence type="ECO:0000256" key="2">
    <source>
        <dbReference type="ARBA" id="ARBA00022448"/>
    </source>
</evidence>
<evidence type="ECO:0000256" key="1">
    <source>
        <dbReference type="ARBA" id="ARBA00004370"/>
    </source>
</evidence>
<dbReference type="AlphaFoldDB" id="A0A4D6XXW3"/>
<keyword evidence="4 9" id="KW-0812">Transmembrane</keyword>
<dbReference type="InterPro" id="IPR005807">
    <property type="entry name" value="SecE_bac"/>
</dbReference>
<feature type="transmembrane region" description="Helical" evidence="9">
    <location>
        <begin position="16"/>
        <end position="35"/>
    </location>
</feature>
<dbReference type="Proteomes" id="UP000298773">
    <property type="component" value="Chromosome"/>
</dbReference>
<dbReference type="Pfam" id="PF00584">
    <property type="entry name" value="SecE"/>
    <property type="match status" value="1"/>
</dbReference>